<keyword evidence="3" id="KW-1185">Reference proteome</keyword>
<dbReference type="AlphaFoldDB" id="A0A4Y7LEC6"/>
<accession>A0A4Y7LEC6</accession>
<dbReference type="PANTHER" id="PTHR34117">
    <property type="entry name" value="STYLE CELL-CYCLE INHIBITOR 1"/>
    <property type="match status" value="1"/>
</dbReference>
<organism evidence="2 3">
    <name type="scientific">Papaver somniferum</name>
    <name type="common">Opium poppy</name>
    <dbReference type="NCBI Taxonomy" id="3469"/>
    <lineage>
        <taxon>Eukaryota</taxon>
        <taxon>Viridiplantae</taxon>
        <taxon>Streptophyta</taxon>
        <taxon>Embryophyta</taxon>
        <taxon>Tracheophyta</taxon>
        <taxon>Spermatophyta</taxon>
        <taxon>Magnoliopsida</taxon>
        <taxon>Ranunculales</taxon>
        <taxon>Papaveraceae</taxon>
        <taxon>Papaveroideae</taxon>
        <taxon>Papaver</taxon>
    </lineage>
</organism>
<dbReference type="Gramene" id="RZC82980">
    <property type="protein sequence ID" value="RZC82980"/>
    <property type="gene ID" value="C5167_045770"/>
</dbReference>
<feature type="compositionally biased region" description="Basic residues" evidence="1">
    <location>
        <begin position="1"/>
        <end position="11"/>
    </location>
</feature>
<dbReference type="Proteomes" id="UP000316621">
    <property type="component" value="Chromosome 11"/>
</dbReference>
<evidence type="ECO:0000313" key="2">
    <source>
        <dbReference type="EMBL" id="RZC82980.1"/>
    </source>
</evidence>
<evidence type="ECO:0000313" key="3">
    <source>
        <dbReference type="Proteomes" id="UP000316621"/>
    </source>
</evidence>
<proteinExistence type="predicted"/>
<dbReference type="InterPro" id="IPR044688">
    <property type="entry name" value="SCI-1-like"/>
</dbReference>
<dbReference type="EMBL" id="CM010725">
    <property type="protein sequence ID" value="RZC82980.1"/>
    <property type="molecule type" value="Genomic_DNA"/>
</dbReference>
<dbReference type="OMA" id="DWNSQKL"/>
<protein>
    <submittedName>
        <fullName evidence="2">Uncharacterized protein</fullName>
    </submittedName>
</protein>
<sequence>MGSEKKSRKRSSPSSSSEDDKVKSDKRHKSSSSSSHRDKKSHKHSKHSDKKVKKSEEKRDNKRRRHNLLPGEELSKEDYFAKNNEFSTWLKEEKRKFFSDLSSEASHDLFLEFIKVWNKGKLEERYYKGISTAPRTAHNWKIRPEKVS</sequence>
<dbReference type="OrthoDB" id="2139939at2759"/>
<feature type="compositionally biased region" description="Basic residues" evidence="1">
    <location>
        <begin position="37"/>
        <end position="53"/>
    </location>
</feature>
<dbReference type="PANTHER" id="PTHR34117:SF1">
    <property type="entry name" value="STYLE CELL-CYCLE INHIBITOR 1"/>
    <property type="match status" value="1"/>
</dbReference>
<gene>
    <name evidence="2" type="ORF">C5167_045770</name>
</gene>
<name>A0A4Y7LEC6_PAPSO</name>
<evidence type="ECO:0000256" key="1">
    <source>
        <dbReference type="SAM" id="MobiDB-lite"/>
    </source>
</evidence>
<reference evidence="2 3" key="1">
    <citation type="journal article" date="2018" name="Science">
        <title>The opium poppy genome and morphinan production.</title>
        <authorList>
            <person name="Guo L."/>
            <person name="Winzer T."/>
            <person name="Yang X."/>
            <person name="Li Y."/>
            <person name="Ning Z."/>
            <person name="He Z."/>
            <person name="Teodor R."/>
            <person name="Lu Y."/>
            <person name="Bowser T.A."/>
            <person name="Graham I.A."/>
            <person name="Ye K."/>
        </authorList>
    </citation>
    <scope>NUCLEOTIDE SEQUENCE [LARGE SCALE GENOMIC DNA]</scope>
    <source>
        <strain evidence="3">cv. HN1</strain>
        <tissue evidence="2">Leaves</tissue>
    </source>
</reference>
<feature type="region of interest" description="Disordered" evidence="1">
    <location>
        <begin position="1"/>
        <end position="74"/>
    </location>
</feature>